<reference evidence="8 9" key="1">
    <citation type="submission" date="2020-07" db="EMBL/GenBank/DDBJ databases">
        <title>Sequencing the genomes of 1000 actinobacteria strains.</title>
        <authorList>
            <person name="Klenk H.-P."/>
        </authorList>
    </citation>
    <scope>NUCLEOTIDE SEQUENCE [LARGE SCALE GENOMIC DNA]</scope>
    <source>
        <strain evidence="8 9">DSM 18965</strain>
    </source>
</reference>
<accession>A0A7Y9EXY4</accession>
<keyword evidence="5" id="KW-0874">Quinone</keyword>
<feature type="transmembrane region" description="Helical" evidence="5">
    <location>
        <begin position="394"/>
        <end position="414"/>
    </location>
</feature>
<dbReference type="GO" id="GO:0012505">
    <property type="term" value="C:endomembrane system"/>
    <property type="evidence" value="ECO:0007669"/>
    <property type="project" value="UniProtKB-SubCell"/>
</dbReference>
<dbReference type="PANTHER" id="PTHR22773">
    <property type="entry name" value="NADH DEHYDROGENASE"/>
    <property type="match status" value="1"/>
</dbReference>
<keyword evidence="5" id="KW-0520">NAD</keyword>
<dbReference type="HAMAP" id="MF_00445">
    <property type="entry name" value="NDH1_NuoN_1"/>
    <property type="match status" value="1"/>
</dbReference>
<feature type="transmembrane region" description="Helical" evidence="5">
    <location>
        <begin position="191"/>
        <end position="212"/>
    </location>
</feature>
<keyword evidence="2 5" id="KW-0812">Transmembrane</keyword>
<organism evidence="8 9">
    <name type="scientific">Nocardioides marinisabuli</name>
    <dbReference type="NCBI Taxonomy" id="419476"/>
    <lineage>
        <taxon>Bacteria</taxon>
        <taxon>Bacillati</taxon>
        <taxon>Actinomycetota</taxon>
        <taxon>Actinomycetes</taxon>
        <taxon>Propionibacteriales</taxon>
        <taxon>Nocardioidaceae</taxon>
        <taxon>Nocardioides</taxon>
    </lineage>
</organism>
<feature type="transmembrane region" description="Helical" evidence="5">
    <location>
        <begin position="443"/>
        <end position="467"/>
    </location>
</feature>
<comment type="similarity">
    <text evidence="5">Belongs to the complex I subunit 2 family.</text>
</comment>
<feature type="transmembrane region" description="Helical" evidence="5">
    <location>
        <begin position="36"/>
        <end position="55"/>
    </location>
</feature>
<feature type="transmembrane region" description="Helical" evidence="5">
    <location>
        <begin position="158"/>
        <end position="179"/>
    </location>
</feature>
<feature type="transmembrane region" description="Helical" evidence="5">
    <location>
        <begin position="319"/>
        <end position="338"/>
    </location>
</feature>
<dbReference type="GO" id="GO:0008137">
    <property type="term" value="F:NADH dehydrogenase (ubiquinone) activity"/>
    <property type="evidence" value="ECO:0007669"/>
    <property type="project" value="InterPro"/>
</dbReference>
<evidence type="ECO:0000256" key="2">
    <source>
        <dbReference type="ARBA" id="ARBA00022692"/>
    </source>
</evidence>
<dbReference type="GO" id="GO:0005886">
    <property type="term" value="C:plasma membrane"/>
    <property type="evidence" value="ECO:0007669"/>
    <property type="project" value="UniProtKB-SubCell"/>
</dbReference>
<feature type="domain" description="NADH:quinone oxidoreductase/Mrp antiporter transmembrane" evidence="7">
    <location>
        <begin position="121"/>
        <end position="408"/>
    </location>
</feature>
<evidence type="ECO:0000313" key="8">
    <source>
        <dbReference type="EMBL" id="NYD55826.1"/>
    </source>
</evidence>
<dbReference type="EC" id="7.1.1.-" evidence="5"/>
<feature type="transmembrane region" description="Helical" evidence="5">
    <location>
        <begin position="126"/>
        <end position="146"/>
    </location>
</feature>
<evidence type="ECO:0000256" key="4">
    <source>
        <dbReference type="ARBA" id="ARBA00023136"/>
    </source>
</evidence>
<dbReference type="Proteomes" id="UP000516957">
    <property type="component" value="Unassembled WGS sequence"/>
</dbReference>
<dbReference type="GO" id="GO:0042773">
    <property type="term" value="P:ATP synthesis coupled electron transport"/>
    <property type="evidence" value="ECO:0007669"/>
    <property type="project" value="InterPro"/>
</dbReference>
<proteinExistence type="inferred from homology"/>
<evidence type="ECO:0000256" key="3">
    <source>
        <dbReference type="ARBA" id="ARBA00022989"/>
    </source>
</evidence>
<keyword evidence="9" id="KW-1185">Reference proteome</keyword>
<comment type="subcellular location">
    <subcellularLocation>
        <location evidence="5">Cell membrane</location>
        <topology evidence="5">Multi-pass membrane protein</topology>
    </subcellularLocation>
    <subcellularLocation>
        <location evidence="1">Endomembrane system</location>
        <topology evidence="1">Multi-pass membrane protein</topology>
    </subcellularLocation>
    <subcellularLocation>
        <location evidence="6">Membrane</location>
        <topology evidence="6">Multi-pass membrane protein</topology>
    </subcellularLocation>
</comment>
<feature type="transmembrane region" description="Helical" evidence="5">
    <location>
        <begin position="263"/>
        <end position="284"/>
    </location>
</feature>
<comment type="caution">
    <text evidence="8">The sequence shown here is derived from an EMBL/GenBank/DDBJ whole genome shotgun (WGS) entry which is preliminary data.</text>
</comment>
<feature type="transmembrane region" description="Helical" evidence="5">
    <location>
        <begin position="104"/>
        <end position="120"/>
    </location>
</feature>
<keyword evidence="5" id="KW-1278">Translocase</keyword>
<feature type="transmembrane region" description="Helical" evidence="5">
    <location>
        <begin position="6"/>
        <end position="24"/>
    </location>
</feature>
<feature type="transmembrane region" description="Helical" evidence="5">
    <location>
        <begin position="232"/>
        <end position="251"/>
    </location>
</feature>
<keyword evidence="5" id="KW-1003">Cell membrane</keyword>
<feature type="transmembrane region" description="Helical" evidence="5">
    <location>
        <begin position="359"/>
        <end position="382"/>
    </location>
</feature>
<dbReference type="GO" id="GO:0048038">
    <property type="term" value="F:quinone binding"/>
    <property type="evidence" value="ECO:0007669"/>
    <property type="project" value="UniProtKB-KW"/>
</dbReference>
<sequence>MTSSVVALLPELVLLLGAVGCLLLGSWTPRRRQGRVRGVAGLVVLGFLAATVRGLLAPSTTAFSDTFAVDEVTGLLRVVVGLALLVLLALAGDEVAGHPRESEVYVLLLLGADGVLLVGGSTDLAVLVVGFLLASIPLYGLIGLSTASTAPEAALKTYLVGALSGIVLMLGAAVLHGLAGSTAYADLDAGVTAAPTAAGAAGVVLVLVGLLFKAGAVPAHFWVPDAVQGSWVTSAAFLTTVPKLGAVVAIMRLLDALPRQDVWPALVAVLAAVSMSVGNLAALTQDDVRRLLGWSTISQVGYLLAVVAAVPAVDRARPTLLLFLAGYAVTNLACFAVLRAEPGRVRVEQWQGAARRRPALTAALGVSLLGLVGTPPTAVFVAKVLTIAVTWEAGLAWLAVLVAANTVLSLAYYLRWLAACLARAGGDAARTADARTGPGRAPAALAVGCAGAAVLLGLVAGPVLALAG</sequence>
<dbReference type="EMBL" id="JACCBE010000001">
    <property type="protein sequence ID" value="NYD55826.1"/>
    <property type="molecule type" value="Genomic_DNA"/>
</dbReference>
<keyword evidence="5" id="KW-0813">Transport</keyword>
<dbReference type="InterPro" id="IPR010096">
    <property type="entry name" value="NADH-Q_OxRdtase_suN/2"/>
</dbReference>
<evidence type="ECO:0000256" key="5">
    <source>
        <dbReference type="HAMAP-Rule" id="MF_00445"/>
    </source>
</evidence>
<dbReference type="GO" id="GO:0050136">
    <property type="term" value="F:NADH dehydrogenase (quinone) (non-electrogenic) activity"/>
    <property type="evidence" value="ECO:0007669"/>
    <property type="project" value="UniProtKB-UniRule"/>
</dbReference>
<evidence type="ECO:0000259" key="7">
    <source>
        <dbReference type="Pfam" id="PF00361"/>
    </source>
</evidence>
<dbReference type="InterPro" id="IPR001750">
    <property type="entry name" value="ND/Mrp_TM"/>
</dbReference>
<feature type="transmembrane region" description="Helical" evidence="5">
    <location>
        <begin position="75"/>
        <end position="92"/>
    </location>
</feature>
<gene>
    <name evidence="5" type="primary">nuoN</name>
    <name evidence="8" type="ORF">BKA08_000064</name>
</gene>
<keyword evidence="4 5" id="KW-0472">Membrane</keyword>
<evidence type="ECO:0000256" key="6">
    <source>
        <dbReference type="RuleBase" id="RU000320"/>
    </source>
</evidence>
<dbReference type="RefSeq" id="WP_179613796.1">
    <property type="nucleotide sequence ID" value="NZ_CP059163.1"/>
</dbReference>
<dbReference type="AlphaFoldDB" id="A0A7Y9EXY4"/>
<comment type="catalytic activity">
    <reaction evidence="5">
        <text>a quinone + NADH + 5 H(+)(in) = a quinol + NAD(+) + 4 H(+)(out)</text>
        <dbReference type="Rhea" id="RHEA:57888"/>
        <dbReference type="ChEBI" id="CHEBI:15378"/>
        <dbReference type="ChEBI" id="CHEBI:24646"/>
        <dbReference type="ChEBI" id="CHEBI:57540"/>
        <dbReference type="ChEBI" id="CHEBI:57945"/>
        <dbReference type="ChEBI" id="CHEBI:132124"/>
    </reaction>
</comment>
<comment type="subunit">
    <text evidence="5">NDH-1 is composed of 14 different subunits. Subunits NuoA, H, J, K, L, M, N constitute the membrane sector of the complex.</text>
</comment>
<feature type="transmembrane region" description="Helical" evidence="5">
    <location>
        <begin position="291"/>
        <end position="313"/>
    </location>
</feature>
<dbReference type="Pfam" id="PF00361">
    <property type="entry name" value="Proton_antipo_M"/>
    <property type="match status" value="1"/>
</dbReference>
<name>A0A7Y9EXY4_9ACTN</name>
<evidence type="ECO:0000256" key="1">
    <source>
        <dbReference type="ARBA" id="ARBA00004127"/>
    </source>
</evidence>
<evidence type="ECO:0000313" key="9">
    <source>
        <dbReference type="Proteomes" id="UP000516957"/>
    </source>
</evidence>
<keyword evidence="3 5" id="KW-1133">Transmembrane helix</keyword>
<comment type="function">
    <text evidence="5">NDH-1 shuttles electrons from NADH, via FMN and iron-sulfur (Fe-S) centers, to quinones in the respiratory chain. The immediate electron acceptor for the enzyme in this species is believed to be a menaquinone. Couples the redox reaction to proton translocation (for every two electrons transferred, four hydrogen ions are translocated across the cytoplasmic membrane), and thus conserves the redox energy in a proton gradient.</text>
</comment>
<protein>
    <recommendedName>
        <fullName evidence="5">NADH-quinone oxidoreductase subunit N</fullName>
        <ecNumber evidence="5">7.1.1.-</ecNumber>
    </recommendedName>
    <alternativeName>
        <fullName evidence="5">NADH dehydrogenase I subunit N</fullName>
    </alternativeName>
    <alternativeName>
        <fullName evidence="5">NDH-1 subunit N</fullName>
    </alternativeName>
</protein>